<evidence type="ECO:0000256" key="7">
    <source>
        <dbReference type="ARBA" id="ARBA00022833"/>
    </source>
</evidence>
<dbReference type="VEuPathDB" id="AmoebaDB:EIN_095500"/>
<dbReference type="Pfam" id="PF18995">
    <property type="entry name" value="PRT6_C"/>
    <property type="match status" value="1"/>
</dbReference>
<sequence length="1859" mass="214718">MEVGEVEAFWRTKFSIPLKDVVNETKDIIPPMICPKQNDNKRREIIYRCKTCAKSNSSCICSLCFSEGNHVGHDYYAYATSGTFTCDCGNTEAWKSSGFCKRHGVPFNGDLEEKIPEKYKRIGDIIVDFLNQIVSAKDPLDDTQVELCTLQYLIKSNLFFLLVAEKCNTPTKNERSPLAKEFGRDLCYFELLFEVCFTVELKTDYLRDFLVKYISRMDLFKFPTFTILHLTLNLLKNDFPIKNLLQDFVFSFISTHPNDLVNDFFKTNLFVKLLEHSQDIYTSIYKNTKVIEIPPKVGWNEKQVDNFVDFVVWFIEEHPVTHNIEFSKEVFEKIIAVLKITSNVLPIMIKTGDHVEYDNMFFEMTSFYMENALDFAFVIRDLATTENLKRNFEYIHDEVMKVVRKYLVDVPVIEVNNVKVHKRLCGENQPVSPISNVLSFYTYVLLRLHQDSCVPKIEKTDAELLVEHVILSRVFVSQFIQRDWVRNGSDAEQQFSTYVSLFYEKTFLLDLTLVQFLLPIVGVKFFISTCVTMFKLINFSDKTLYTYADVNFSPINFYEMMRFVVEICRCQKITNTKVTDGDWFQIIIAQFTAAGITNPATIASQTPFENLPLEKHFDAVCVKKGVIRKEYLDQIDPVFPLFGQIHREALMKATLYEKNSIKPNRYKYVFVSSQNIEGVKLLLQSEEIVDFFCGAFKQYKASDEVVVDISQMFLLFLFDSFTTNNNVASNVHLADKLNDLGCEFAGLSVCGISEFFDYVKGPFYEGYMSALAVKSKNSEEVSEEKIQETKMKNTAKNIRKHLLEKMKNKQRTFSEQMKYTKAHPKEQQLVQPITECKEEKIEEKNEDECVICQCHKNSITGRFIDIFPNGAVELERLKEGGLTSCQINVNTCKHRVHKECYLEILKDRDSCPVCLKKFGYFLPDLLVIENAKGEEEINELLFSLSQLEFEEWTLYEGIIWMIHSTVSSLELCTRSGNYVIDEDDKYIVNTLMALGKKLGKCKDGEDLLTVAQEHMPEKDPFFLYILLRCNSIPTSKAIECAKKCGKEILNKELAEIDTTTVELDMKTFLYENGKKAMQVFFDVTNLLEDIMKSGVFNENTGVDENEEPNVVCCTKFGVGSKPFTLEEIPDNYEDVVLKYSKEVCEECQRNIGDVLEKRVCLICGKILCPGCSVDHFQKCSMGYGIYFDISKGMVCLMQDVSVRGIVVYENKYGDKFKPDIVQIGQFSFVSKNYEIFMNALRRGSIFQDETFVDLTPRVYQDDEGGSLRIYDNMKKYEAISTSRRSKLEHEFDTEFENLCHTVTQQQVVSDTTSFNKKAAELLMKFPEIKRYALEKVLTFSMENLSDATTDKWVDAVLRAYPLDKQLTLKIIAFYEERGQFEEIGELLDACLPHCDDENIITKAITWWEKLGKYNKIRRMLENKVKGKYTFKNISNIWKLMFEGATFESRIGAWYFGIEALKFVSLKKTTGTATAPLYYEYANLNYKMMNYEEAKLICKIGLKYAPKYIHLLVLLIRSTCRIYDEKTNKSKDLKEALQKEVSGYITEYVGGLSNDVQWKAYLEAAMISFDYEWCEMANNYLQRCLECSTPNTTWKTNVLVARHAFTKNVALSAQFLKNTENQINDKQRGIPLMERAHIAEISGKFKEACEVAENIIEVIDDWKYSIEAIMIYVRCGRVDDAYSLCCKIVKEYPSTGRVWGLYVMLSGEKGDAVQKKAFELALKNAPKSGEVWCEGARMEIKKGNFYLALVFLHYAMVFTPQYGDIYVELIRLVIYTKDYSMVKTIVTKCVNGQPNYGFLWTFYRGDDINAIVILKNVLKNLRCSTRRGIEISPVHVYEKCSQYPHEVRARMILGSELFKA</sequence>
<dbReference type="InterPro" id="IPR003126">
    <property type="entry name" value="Znf_UBR"/>
</dbReference>
<reference evidence="12 13" key="1">
    <citation type="submission" date="2012-10" db="EMBL/GenBank/DDBJ databases">
        <authorList>
            <person name="Zafar N."/>
            <person name="Inman J."/>
            <person name="Hall N."/>
            <person name="Lorenzi H."/>
            <person name="Caler E."/>
        </authorList>
    </citation>
    <scope>NUCLEOTIDE SEQUENCE [LARGE SCALE GENOMIC DNA]</scope>
    <source>
        <strain evidence="12 13">IP1</strain>
    </source>
</reference>
<dbReference type="EMBL" id="KB206860">
    <property type="protein sequence ID" value="ELP87293.1"/>
    <property type="molecule type" value="Genomic_DNA"/>
</dbReference>
<keyword evidence="5 10" id="KW-0863">Zinc-finger</keyword>
<dbReference type="InterPro" id="IPR013083">
    <property type="entry name" value="Znf_RING/FYVE/PHD"/>
</dbReference>
<dbReference type="Proteomes" id="UP000014680">
    <property type="component" value="Unassembled WGS sequence"/>
</dbReference>
<name>A0A0A1U3G8_ENTIV</name>
<evidence type="ECO:0000256" key="2">
    <source>
        <dbReference type="ARBA" id="ARBA00004906"/>
    </source>
</evidence>
<keyword evidence="12" id="KW-0436">Ligase</keyword>
<evidence type="ECO:0000256" key="9">
    <source>
        <dbReference type="PROSITE-ProRule" id="PRU00508"/>
    </source>
</evidence>
<dbReference type="CDD" id="cd19673">
    <property type="entry name" value="UBR-box_UBR3"/>
    <property type="match status" value="1"/>
</dbReference>
<dbReference type="GO" id="GO:0071596">
    <property type="term" value="P:ubiquitin-dependent protein catabolic process via the N-end rule pathway"/>
    <property type="evidence" value="ECO:0007669"/>
    <property type="project" value="UniProtKB-UniRule"/>
</dbReference>
<dbReference type="Gene3D" id="1.25.40.10">
    <property type="entry name" value="Tetratricopeptide repeat domain"/>
    <property type="match status" value="1"/>
</dbReference>
<dbReference type="KEGG" id="eiv:EIN_095500"/>
<dbReference type="InterPro" id="IPR044046">
    <property type="entry name" value="E3_ligase_UBR-like_C"/>
</dbReference>
<keyword evidence="4 10" id="KW-0479">Metal-binding</keyword>
<dbReference type="Pfam" id="PF02207">
    <property type="entry name" value="zf-UBR"/>
    <property type="match status" value="1"/>
</dbReference>
<accession>A0A0A1U3G8</accession>
<dbReference type="OMA" id="ICQMDEK"/>
<keyword evidence="7 10" id="KW-0862">Zinc</keyword>
<dbReference type="InterPro" id="IPR039164">
    <property type="entry name" value="UBR1-like"/>
</dbReference>
<dbReference type="UniPathway" id="UPA00143"/>
<gene>
    <name evidence="12" type="ORF">EIN_095500</name>
</gene>
<evidence type="ECO:0000256" key="1">
    <source>
        <dbReference type="ARBA" id="ARBA00000900"/>
    </source>
</evidence>
<dbReference type="GO" id="GO:0008270">
    <property type="term" value="F:zinc ion binding"/>
    <property type="evidence" value="ECO:0007669"/>
    <property type="project" value="UniProtKB-UniRule"/>
</dbReference>
<comment type="pathway">
    <text evidence="2 10">Protein modification; protein ubiquitination.</text>
</comment>
<evidence type="ECO:0000313" key="12">
    <source>
        <dbReference type="EMBL" id="ELP87293.1"/>
    </source>
</evidence>
<dbReference type="InterPro" id="IPR011990">
    <property type="entry name" value="TPR-like_helical_dom_sf"/>
</dbReference>
<evidence type="ECO:0000256" key="4">
    <source>
        <dbReference type="ARBA" id="ARBA00022723"/>
    </source>
</evidence>
<evidence type="ECO:0000259" key="11">
    <source>
        <dbReference type="PROSITE" id="PS51157"/>
    </source>
</evidence>
<keyword evidence="3 10" id="KW-0808">Transferase</keyword>
<dbReference type="SMART" id="SM00396">
    <property type="entry name" value="ZnF_UBR1"/>
    <property type="match status" value="1"/>
</dbReference>
<evidence type="ECO:0000256" key="3">
    <source>
        <dbReference type="ARBA" id="ARBA00022679"/>
    </source>
</evidence>
<dbReference type="GO" id="GO:0005737">
    <property type="term" value="C:cytoplasm"/>
    <property type="evidence" value="ECO:0007669"/>
    <property type="project" value="TreeGrafter"/>
</dbReference>
<dbReference type="OrthoDB" id="15304at2759"/>
<evidence type="ECO:0000256" key="8">
    <source>
        <dbReference type="ARBA" id="ARBA00046341"/>
    </source>
</evidence>
<keyword evidence="13" id="KW-1185">Reference proteome</keyword>
<keyword evidence="6 10" id="KW-0833">Ubl conjugation pathway</keyword>
<dbReference type="Gene3D" id="3.30.40.10">
    <property type="entry name" value="Zinc/RING finger domain, C3HC4 (zinc finger)"/>
    <property type="match status" value="1"/>
</dbReference>
<organism evidence="12 13">
    <name type="scientific">Entamoeba invadens IP1</name>
    <dbReference type="NCBI Taxonomy" id="370355"/>
    <lineage>
        <taxon>Eukaryota</taxon>
        <taxon>Amoebozoa</taxon>
        <taxon>Evosea</taxon>
        <taxon>Archamoebae</taxon>
        <taxon>Mastigamoebida</taxon>
        <taxon>Entamoebidae</taxon>
        <taxon>Entamoeba</taxon>
    </lineage>
</organism>
<dbReference type="EC" id="2.3.2.27" evidence="10"/>
<evidence type="ECO:0000256" key="5">
    <source>
        <dbReference type="ARBA" id="ARBA00022771"/>
    </source>
</evidence>
<evidence type="ECO:0000256" key="10">
    <source>
        <dbReference type="RuleBase" id="RU366018"/>
    </source>
</evidence>
<dbReference type="PANTHER" id="PTHR21497">
    <property type="entry name" value="UBIQUITIN LIGASE E3 ALPHA-RELATED"/>
    <property type="match status" value="1"/>
</dbReference>
<dbReference type="SUPFAM" id="SSF48452">
    <property type="entry name" value="TPR-like"/>
    <property type="match status" value="1"/>
</dbReference>
<dbReference type="Gene3D" id="2.10.110.30">
    <property type="match status" value="1"/>
</dbReference>
<evidence type="ECO:0000313" key="13">
    <source>
        <dbReference type="Proteomes" id="UP000014680"/>
    </source>
</evidence>
<dbReference type="SUPFAM" id="SSF57850">
    <property type="entry name" value="RING/U-box"/>
    <property type="match status" value="1"/>
</dbReference>
<protein>
    <recommendedName>
        <fullName evidence="10">E3 ubiquitin-protein ligase</fullName>
        <ecNumber evidence="10">2.3.2.27</ecNumber>
    </recommendedName>
</protein>
<dbReference type="GO" id="GO:0016567">
    <property type="term" value="P:protein ubiquitination"/>
    <property type="evidence" value="ECO:0007669"/>
    <property type="project" value="UniProtKB-UniRule"/>
</dbReference>
<proteinExistence type="inferred from homology"/>
<dbReference type="FunFam" id="2.10.110.30:FF:000002">
    <property type="entry name" value="Putative e3 ubiquitin-protein ligase ubr3"/>
    <property type="match status" value="1"/>
</dbReference>
<comment type="function">
    <text evidence="10">Ubiquitin ligase protein which is a component of the N-end rule pathway. Recognizes and binds to proteins bearing specific N-terminal residues that are destabilizing according to the N-end rule, leading to their ubiquitination and subsequent degradation.</text>
</comment>
<feature type="zinc finger region" description="UBR-type" evidence="9">
    <location>
        <begin position="32"/>
        <end position="105"/>
    </location>
</feature>
<comment type="similarity">
    <text evidence="8 10">Belongs to the E3 ubiquitin-protein ligase UBR1-like family.</text>
</comment>
<dbReference type="GeneID" id="14886222"/>
<dbReference type="GO" id="GO:0061630">
    <property type="term" value="F:ubiquitin protein ligase activity"/>
    <property type="evidence" value="ECO:0007669"/>
    <property type="project" value="UniProtKB-UniRule"/>
</dbReference>
<dbReference type="GO" id="GO:0016874">
    <property type="term" value="F:ligase activity"/>
    <property type="evidence" value="ECO:0007669"/>
    <property type="project" value="UniProtKB-KW"/>
</dbReference>
<dbReference type="RefSeq" id="XP_004254064.1">
    <property type="nucleotide sequence ID" value="XM_004254016.1"/>
</dbReference>
<evidence type="ECO:0000256" key="6">
    <source>
        <dbReference type="ARBA" id="ARBA00022786"/>
    </source>
</evidence>
<comment type="catalytic activity">
    <reaction evidence="1 10">
        <text>S-ubiquitinyl-[E2 ubiquitin-conjugating enzyme]-L-cysteine + [acceptor protein]-L-lysine = [E2 ubiquitin-conjugating enzyme]-L-cysteine + N(6)-ubiquitinyl-[acceptor protein]-L-lysine.</text>
        <dbReference type="EC" id="2.3.2.27"/>
    </reaction>
</comment>
<dbReference type="PROSITE" id="PS51157">
    <property type="entry name" value="ZF_UBR"/>
    <property type="match status" value="1"/>
</dbReference>
<dbReference type="GO" id="GO:0000151">
    <property type="term" value="C:ubiquitin ligase complex"/>
    <property type="evidence" value="ECO:0007669"/>
    <property type="project" value="TreeGrafter"/>
</dbReference>
<feature type="domain" description="UBR-type" evidence="11">
    <location>
        <begin position="32"/>
        <end position="105"/>
    </location>
</feature>
<dbReference type="PANTHER" id="PTHR21497:SF24">
    <property type="entry name" value="E3 UBIQUITIN-PROTEIN LIGASE UBR1"/>
    <property type="match status" value="1"/>
</dbReference>